<dbReference type="AlphaFoldDB" id="A0A645C1X1"/>
<dbReference type="EMBL" id="VSSQ01023799">
    <property type="protein sequence ID" value="MPM70941.1"/>
    <property type="molecule type" value="Genomic_DNA"/>
</dbReference>
<name>A0A645C1X1_9ZZZZ</name>
<gene>
    <name evidence="2" type="ORF">SDC9_117903</name>
</gene>
<sequence length="333" mass="36690">MTIDDAIADRQAQSGPLPHRLGGEKGFEQAVQVLFRNARTVVDEVQDRHPLLNAAANLQARLRLSGSGVAGVLDEVHDHLLQLAGRTGTHQFGRQVDIDGELGRGALHHPAHGTLDHVVEIDPFGCRLVHRREAFQGIDDIARALCPFDHAVDQVRHVGEDAVDTQLLAHRPQGTILGGIAAMHRSQVAFQAAGVTLERQHVAEYETDRIVQFVRDAGHQAPQRDHFFGMQQLALRALQIVVRLTQRGIRPAQLADRAAGDHHAHQLAGLRHARSAVHRDRDGRPVAGAQEEFAVMHPFPGITREHVARLGLLAVIGKEIEERRMDQFLGRLA</sequence>
<protein>
    <submittedName>
        <fullName evidence="2">Uncharacterized protein</fullName>
    </submittedName>
</protein>
<reference evidence="2" key="1">
    <citation type="submission" date="2019-08" db="EMBL/GenBank/DDBJ databases">
        <authorList>
            <person name="Kucharzyk K."/>
            <person name="Murdoch R.W."/>
            <person name="Higgins S."/>
            <person name="Loffler F."/>
        </authorList>
    </citation>
    <scope>NUCLEOTIDE SEQUENCE</scope>
</reference>
<evidence type="ECO:0000256" key="1">
    <source>
        <dbReference type="SAM" id="MobiDB-lite"/>
    </source>
</evidence>
<comment type="caution">
    <text evidence="2">The sequence shown here is derived from an EMBL/GenBank/DDBJ whole genome shotgun (WGS) entry which is preliminary data.</text>
</comment>
<feature type="region of interest" description="Disordered" evidence="1">
    <location>
        <begin position="1"/>
        <end position="23"/>
    </location>
</feature>
<proteinExistence type="predicted"/>
<organism evidence="2">
    <name type="scientific">bioreactor metagenome</name>
    <dbReference type="NCBI Taxonomy" id="1076179"/>
    <lineage>
        <taxon>unclassified sequences</taxon>
        <taxon>metagenomes</taxon>
        <taxon>ecological metagenomes</taxon>
    </lineage>
</organism>
<evidence type="ECO:0000313" key="2">
    <source>
        <dbReference type="EMBL" id="MPM70941.1"/>
    </source>
</evidence>
<accession>A0A645C1X1</accession>